<dbReference type="AlphaFoldDB" id="A0A914UYW1"/>
<dbReference type="Proteomes" id="UP000887566">
    <property type="component" value="Unplaced"/>
</dbReference>
<name>A0A914UYW1_9BILA</name>
<protein>
    <submittedName>
        <fullName evidence="2">Uncharacterized protein</fullName>
    </submittedName>
</protein>
<dbReference type="WBParaSite" id="PSAMB.scaffold13575size2210.g35561.t1">
    <property type="protein sequence ID" value="PSAMB.scaffold13575size2210.g35561.t1"/>
    <property type="gene ID" value="PSAMB.scaffold13575size2210.g35561"/>
</dbReference>
<accession>A0A914UYW1</accession>
<reference evidence="2" key="1">
    <citation type="submission" date="2022-11" db="UniProtKB">
        <authorList>
            <consortium name="WormBaseParasite"/>
        </authorList>
    </citation>
    <scope>IDENTIFICATION</scope>
</reference>
<proteinExistence type="predicted"/>
<keyword evidence="1" id="KW-1185">Reference proteome</keyword>
<evidence type="ECO:0000313" key="2">
    <source>
        <dbReference type="WBParaSite" id="PSAMB.scaffold13575size2210.g35561.t1"/>
    </source>
</evidence>
<organism evidence="1 2">
    <name type="scientific">Plectus sambesii</name>
    <dbReference type="NCBI Taxonomy" id="2011161"/>
    <lineage>
        <taxon>Eukaryota</taxon>
        <taxon>Metazoa</taxon>
        <taxon>Ecdysozoa</taxon>
        <taxon>Nematoda</taxon>
        <taxon>Chromadorea</taxon>
        <taxon>Plectida</taxon>
        <taxon>Plectina</taxon>
        <taxon>Plectoidea</taxon>
        <taxon>Plectidae</taxon>
        <taxon>Plectus</taxon>
    </lineage>
</organism>
<sequence length="80" mass="9206">MYEACRELPGRQFEWRAFRLMDMDELAAVSRSDPLPLLPSVTKETKSALELIKESDLLLSDMEVEMLKLLAPQCMKYLGL</sequence>
<evidence type="ECO:0000313" key="1">
    <source>
        <dbReference type="Proteomes" id="UP000887566"/>
    </source>
</evidence>